<dbReference type="InterPro" id="IPR037006">
    <property type="entry name" value="CheA-like_homodim_sf"/>
</dbReference>
<evidence type="ECO:0000256" key="13">
    <source>
        <dbReference type="ARBA" id="ARBA00035100"/>
    </source>
</evidence>
<keyword evidence="5" id="KW-0963">Cytoplasm</keyword>
<dbReference type="Pfam" id="PF01584">
    <property type="entry name" value="CheW"/>
    <property type="match status" value="1"/>
</dbReference>
<dbReference type="InterPro" id="IPR005467">
    <property type="entry name" value="His_kinase_dom"/>
</dbReference>
<evidence type="ECO:0000256" key="12">
    <source>
        <dbReference type="ARBA" id="ARBA00023012"/>
    </source>
</evidence>
<dbReference type="InterPro" id="IPR035891">
    <property type="entry name" value="CheY-binding_CheA"/>
</dbReference>
<dbReference type="Pfam" id="PF07194">
    <property type="entry name" value="P2"/>
    <property type="match status" value="1"/>
</dbReference>
<evidence type="ECO:0000256" key="6">
    <source>
        <dbReference type="ARBA" id="ARBA00022500"/>
    </source>
</evidence>
<dbReference type="InterPro" id="IPR036061">
    <property type="entry name" value="CheW-like_dom_sf"/>
</dbReference>
<evidence type="ECO:0000256" key="2">
    <source>
        <dbReference type="ARBA" id="ARBA00004496"/>
    </source>
</evidence>
<dbReference type="AlphaFoldDB" id="A0A1B1YE97"/>
<feature type="domain" description="CheW-like" evidence="17">
    <location>
        <begin position="634"/>
        <end position="770"/>
    </location>
</feature>
<dbReference type="InterPro" id="IPR002545">
    <property type="entry name" value="CheW-lke_dom"/>
</dbReference>
<dbReference type="PROSITE" id="PS50109">
    <property type="entry name" value="HIS_KIN"/>
    <property type="match status" value="1"/>
</dbReference>
<keyword evidence="8" id="KW-0808">Transferase</keyword>
<sequence length="770" mass="87046">MPGIFNALDFTASILAALSGSLIAGRYEFELNYLISFIRPRKYFIYVIYVVYLLALNGKSKYVDISIILMFKILWTVKKMADLFSNDAMLEMFLFEASQLLEQLEQVVLSCETRQHYSEEDINEIFRIMHTIKGSSSMMMFNGIAALSHAIEDLFSYIRKEKPEKYFSSDLNDLILTCIDFIKIELEKIRNKDNVDGDPSELVEKIKSFLAQLKERGFNVPEEKNEEVINYFKAVLYFEDGCEMENIRAFAVVHNLEKIAYKLVYYPADIIENEKSVETIRREGFQIFIKTDRSKEEIQEQLVQTVFLRKLQLTVVDEKAFAESLQDRENGELVLSENSVKKQEENATAETEDGGKTAQVEKSHTETEQKQNVGDHHSTSSAQSYISVSVAKLDRLMDLVGEMVIAEAMVIQNPDLQGLELANFHKAATQLSKITSEIQDIVMSVRMVPLAATFQRMNRIVRDMCRKLNKEVQLEIIGEETEVDKNIIERITDPLMHLVRNAVDHGIETAEEREAMGKGRVGKITIEAKNVGSDVHIIVKDDGRGLNKEKILKKARENNLLTTDEDSLSDSEIYRLILLPGFSTSDKVTEFSGRGVGMDVVAKNIEAIGGSISIESEKNKGTQITLAIPLTLAIIDGMNIQVGKSTFTIPTISIQESFRPRDEKVIVDPDGNEMIMVRGECYPVLRLHKFFGIETEVTNISDGIIIMISQDERNICVFADRLLGQQQVVVKSLPEYIKRFKKISGISGCTLLGDGSISLILDIANLVHNK</sequence>
<dbReference type="InterPro" id="IPR008207">
    <property type="entry name" value="Sig_transdc_His_kin_Hpt_dom"/>
</dbReference>
<dbReference type="SUPFAM" id="SSF50341">
    <property type="entry name" value="CheW-like"/>
    <property type="match status" value="1"/>
</dbReference>
<keyword evidence="10" id="KW-0418">Kinase</keyword>
<gene>
    <name evidence="19" type="ORF">CSTERTH_08575</name>
</gene>
<dbReference type="Gene3D" id="3.30.565.10">
    <property type="entry name" value="Histidine kinase-like ATPase, C-terminal domain"/>
    <property type="match status" value="1"/>
</dbReference>
<evidence type="ECO:0000256" key="3">
    <source>
        <dbReference type="ARBA" id="ARBA00012438"/>
    </source>
</evidence>
<comment type="function">
    <text evidence="13">Involved in the transmission of sensory signals from the chemoreceptors to the flagellar motors. CheA is autophosphorylated; it can transfer its phosphate group to either CheB or CheY.</text>
</comment>
<evidence type="ECO:0000313" key="20">
    <source>
        <dbReference type="Proteomes" id="UP000092971"/>
    </source>
</evidence>
<dbReference type="PROSITE" id="PS50894">
    <property type="entry name" value="HPT"/>
    <property type="match status" value="1"/>
</dbReference>
<feature type="domain" description="HPt" evidence="18">
    <location>
        <begin position="82"/>
        <end position="189"/>
    </location>
</feature>
<keyword evidence="7 14" id="KW-0597">Phosphoprotein</keyword>
<comment type="subcellular location">
    <subcellularLocation>
        <location evidence="2">Cytoplasm</location>
    </subcellularLocation>
</comment>
<dbReference type="Gene3D" id="3.30.70.1110">
    <property type="entry name" value="Histidine kinase CheA-like, P2 response regulator-binding domain"/>
    <property type="match status" value="1"/>
</dbReference>
<dbReference type="CDD" id="cd00088">
    <property type="entry name" value="HPT"/>
    <property type="match status" value="1"/>
</dbReference>
<feature type="modified residue" description="Phosphohistidine" evidence="14">
    <location>
        <position position="130"/>
    </location>
</feature>
<evidence type="ECO:0000259" key="18">
    <source>
        <dbReference type="PROSITE" id="PS50894"/>
    </source>
</evidence>
<dbReference type="SMART" id="SM00260">
    <property type="entry name" value="CheW"/>
    <property type="match status" value="1"/>
</dbReference>
<dbReference type="PRINTS" id="PR00344">
    <property type="entry name" value="BCTRLSENSOR"/>
</dbReference>
<evidence type="ECO:0000256" key="1">
    <source>
        <dbReference type="ARBA" id="ARBA00000085"/>
    </source>
</evidence>
<dbReference type="InterPro" id="IPR036641">
    <property type="entry name" value="HPT_dom_sf"/>
</dbReference>
<reference evidence="19 20" key="1">
    <citation type="submission" date="2016-02" db="EMBL/GenBank/DDBJ databases">
        <title>Comparison of Clostridium stercorarium subspecies using comparative genomics and transcriptomics.</title>
        <authorList>
            <person name="Schellenberg J."/>
            <person name="Thallinger G."/>
            <person name="Levin D.B."/>
            <person name="Zhang X."/>
            <person name="Alvare G."/>
            <person name="Fristensky B."/>
            <person name="Sparling R."/>
        </authorList>
    </citation>
    <scope>NUCLEOTIDE SEQUENCE [LARGE SCALE GENOMIC DNA]</scope>
    <source>
        <strain evidence="19 20">DSM 2910</strain>
    </source>
</reference>
<dbReference type="Gene3D" id="1.10.287.560">
    <property type="entry name" value="Histidine kinase CheA-like, homodimeric domain"/>
    <property type="match status" value="1"/>
</dbReference>
<evidence type="ECO:0000256" key="15">
    <source>
        <dbReference type="SAM" id="MobiDB-lite"/>
    </source>
</evidence>
<proteinExistence type="predicted"/>
<feature type="compositionally biased region" description="Basic and acidic residues" evidence="15">
    <location>
        <begin position="353"/>
        <end position="378"/>
    </location>
</feature>
<evidence type="ECO:0000259" key="17">
    <source>
        <dbReference type="PROSITE" id="PS50851"/>
    </source>
</evidence>
<dbReference type="InterPro" id="IPR036890">
    <property type="entry name" value="HATPase_C_sf"/>
</dbReference>
<dbReference type="Gene3D" id="2.30.30.40">
    <property type="entry name" value="SH3 Domains"/>
    <property type="match status" value="1"/>
</dbReference>
<dbReference type="Pfam" id="PF02895">
    <property type="entry name" value="H-kinase_dim"/>
    <property type="match status" value="1"/>
</dbReference>
<dbReference type="SMART" id="SM00073">
    <property type="entry name" value="HPT"/>
    <property type="match status" value="1"/>
</dbReference>
<dbReference type="Proteomes" id="UP000092971">
    <property type="component" value="Chromosome"/>
</dbReference>
<dbReference type="SMART" id="SM01231">
    <property type="entry name" value="H-kinase_dim"/>
    <property type="match status" value="1"/>
</dbReference>
<dbReference type="PROSITE" id="PS50851">
    <property type="entry name" value="CHEW"/>
    <property type="match status" value="1"/>
</dbReference>
<dbReference type="Pfam" id="PF01627">
    <property type="entry name" value="Hpt"/>
    <property type="match status" value="1"/>
</dbReference>
<dbReference type="FunFam" id="3.30.565.10:FF:000016">
    <property type="entry name" value="Chemotaxis protein CheA, putative"/>
    <property type="match status" value="1"/>
</dbReference>
<dbReference type="SUPFAM" id="SSF55874">
    <property type="entry name" value="ATPase domain of HSP90 chaperone/DNA topoisomerase II/histidine kinase"/>
    <property type="match status" value="1"/>
</dbReference>
<evidence type="ECO:0000256" key="7">
    <source>
        <dbReference type="ARBA" id="ARBA00022553"/>
    </source>
</evidence>
<dbReference type="RefSeq" id="WP_065820870.1">
    <property type="nucleotide sequence ID" value="NZ_CP014672.1"/>
</dbReference>
<feature type="region of interest" description="Disordered" evidence="15">
    <location>
        <begin position="335"/>
        <end position="380"/>
    </location>
</feature>
<dbReference type="SMART" id="SM00387">
    <property type="entry name" value="HATPase_c"/>
    <property type="match status" value="1"/>
</dbReference>
<dbReference type="GO" id="GO:0006935">
    <property type="term" value="P:chemotaxis"/>
    <property type="evidence" value="ECO:0007669"/>
    <property type="project" value="UniProtKB-KW"/>
</dbReference>
<evidence type="ECO:0000256" key="14">
    <source>
        <dbReference type="PROSITE-ProRule" id="PRU00110"/>
    </source>
</evidence>
<name>A0A1B1YE97_THEST</name>
<dbReference type="CDD" id="cd16916">
    <property type="entry name" value="HATPase_CheA-like"/>
    <property type="match status" value="1"/>
</dbReference>
<dbReference type="SUPFAM" id="SSF55052">
    <property type="entry name" value="CheY-binding domain of CheA"/>
    <property type="match status" value="1"/>
</dbReference>
<evidence type="ECO:0000256" key="8">
    <source>
        <dbReference type="ARBA" id="ARBA00022679"/>
    </source>
</evidence>
<dbReference type="OrthoDB" id="9803176at2"/>
<dbReference type="InterPro" id="IPR037052">
    <property type="entry name" value="CheA-like_P2_sf"/>
</dbReference>
<dbReference type="Gene3D" id="1.20.120.160">
    <property type="entry name" value="HPT domain"/>
    <property type="match status" value="1"/>
</dbReference>
<dbReference type="InterPro" id="IPR004358">
    <property type="entry name" value="Sig_transdc_His_kin-like_C"/>
</dbReference>
<dbReference type="PANTHER" id="PTHR43395:SF10">
    <property type="entry name" value="CHEMOTAXIS PROTEIN CHEA"/>
    <property type="match status" value="1"/>
</dbReference>
<keyword evidence="11" id="KW-0067">ATP-binding</keyword>
<dbReference type="SUPFAM" id="SSF47384">
    <property type="entry name" value="Homodimeric domain of signal transducing histidine kinase"/>
    <property type="match status" value="1"/>
</dbReference>
<comment type="catalytic activity">
    <reaction evidence="1">
        <text>ATP + protein L-histidine = ADP + protein N-phospho-L-histidine.</text>
        <dbReference type="EC" id="2.7.13.3"/>
    </reaction>
</comment>
<dbReference type="EC" id="2.7.13.3" evidence="3"/>
<dbReference type="GO" id="GO:0005737">
    <property type="term" value="C:cytoplasm"/>
    <property type="evidence" value="ECO:0007669"/>
    <property type="project" value="UniProtKB-SubCell"/>
</dbReference>
<dbReference type="Pfam" id="PF02518">
    <property type="entry name" value="HATPase_c"/>
    <property type="match status" value="1"/>
</dbReference>
<keyword evidence="12" id="KW-0902">Two-component regulatory system</keyword>
<dbReference type="GO" id="GO:0000155">
    <property type="term" value="F:phosphorelay sensor kinase activity"/>
    <property type="evidence" value="ECO:0007669"/>
    <property type="project" value="InterPro"/>
</dbReference>
<evidence type="ECO:0000256" key="11">
    <source>
        <dbReference type="ARBA" id="ARBA00022840"/>
    </source>
</evidence>
<keyword evidence="6" id="KW-0145">Chemotaxis</keyword>
<keyword evidence="9" id="KW-0547">Nucleotide-binding</keyword>
<evidence type="ECO:0000256" key="10">
    <source>
        <dbReference type="ARBA" id="ARBA00022777"/>
    </source>
</evidence>
<dbReference type="InterPro" id="IPR051315">
    <property type="entry name" value="Bact_Chemotaxis_CheA"/>
</dbReference>
<protein>
    <recommendedName>
        <fullName evidence="4">Chemotaxis protein CheA</fullName>
        <ecNumber evidence="3">2.7.13.3</ecNumber>
    </recommendedName>
</protein>
<accession>A0A1B1YE97</accession>
<dbReference type="InterPro" id="IPR010808">
    <property type="entry name" value="CheA_P2-bd"/>
</dbReference>
<evidence type="ECO:0000256" key="4">
    <source>
        <dbReference type="ARBA" id="ARBA00021495"/>
    </source>
</evidence>
<dbReference type="SUPFAM" id="SSF47226">
    <property type="entry name" value="Histidine-containing phosphotransfer domain, HPT domain"/>
    <property type="match status" value="1"/>
</dbReference>
<organism evidence="19 20">
    <name type="scientific">Thermoclostridium stercorarium subsp. thermolacticum DSM 2910</name>
    <dbReference type="NCBI Taxonomy" id="1121336"/>
    <lineage>
        <taxon>Bacteria</taxon>
        <taxon>Bacillati</taxon>
        <taxon>Bacillota</taxon>
        <taxon>Clostridia</taxon>
        <taxon>Eubacteriales</taxon>
        <taxon>Oscillospiraceae</taxon>
        <taxon>Thermoclostridium</taxon>
    </lineage>
</organism>
<dbReference type="InterPro" id="IPR003594">
    <property type="entry name" value="HATPase_dom"/>
</dbReference>
<dbReference type="EMBL" id="CP014672">
    <property type="protein sequence ID" value="ANW99078.1"/>
    <property type="molecule type" value="Genomic_DNA"/>
</dbReference>
<dbReference type="InterPro" id="IPR036097">
    <property type="entry name" value="HisK_dim/P_sf"/>
</dbReference>
<dbReference type="GO" id="GO:0005524">
    <property type="term" value="F:ATP binding"/>
    <property type="evidence" value="ECO:0007669"/>
    <property type="project" value="UniProtKB-KW"/>
</dbReference>
<dbReference type="InterPro" id="IPR004105">
    <property type="entry name" value="CheA-like_dim"/>
</dbReference>
<evidence type="ECO:0000256" key="5">
    <source>
        <dbReference type="ARBA" id="ARBA00022490"/>
    </source>
</evidence>
<feature type="domain" description="Histidine kinase" evidence="16">
    <location>
        <begin position="428"/>
        <end position="632"/>
    </location>
</feature>
<dbReference type="PANTHER" id="PTHR43395">
    <property type="entry name" value="SENSOR HISTIDINE KINASE CHEA"/>
    <property type="match status" value="1"/>
</dbReference>
<evidence type="ECO:0000259" key="16">
    <source>
        <dbReference type="PROSITE" id="PS50109"/>
    </source>
</evidence>
<evidence type="ECO:0000256" key="9">
    <source>
        <dbReference type="ARBA" id="ARBA00022741"/>
    </source>
</evidence>
<evidence type="ECO:0000313" key="19">
    <source>
        <dbReference type="EMBL" id="ANW99078.1"/>
    </source>
</evidence>